<feature type="transmembrane region" description="Helical" evidence="9">
    <location>
        <begin position="6"/>
        <end position="27"/>
    </location>
</feature>
<accession>A0A4V2IUI9</accession>
<keyword evidence="3" id="KW-0488">Methylation</keyword>
<keyword evidence="7 9" id="KW-0472">Membrane</keyword>
<gene>
    <name evidence="10" type="ORF">ETP66_09605</name>
</gene>
<evidence type="ECO:0000256" key="9">
    <source>
        <dbReference type="SAM" id="Phobius"/>
    </source>
</evidence>
<dbReference type="OrthoDB" id="9890791at2"/>
<dbReference type="PANTHER" id="PTHR30093:SF44">
    <property type="entry name" value="TYPE II SECRETION SYSTEM CORE PROTEIN G"/>
    <property type="match status" value="1"/>
</dbReference>
<dbReference type="GO" id="GO:0009279">
    <property type="term" value="C:cell outer membrane"/>
    <property type="evidence" value="ECO:0007669"/>
    <property type="project" value="UniProtKB-SubCell"/>
</dbReference>
<dbReference type="Gene3D" id="3.30.700.10">
    <property type="entry name" value="Glycoprotein, Type 4 Pilin"/>
    <property type="match status" value="1"/>
</dbReference>
<organism evidence="10 11">
    <name type="scientific">Thermus thermamylovorans</name>
    <dbReference type="NCBI Taxonomy" id="2509362"/>
    <lineage>
        <taxon>Bacteria</taxon>
        <taxon>Thermotogati</taxon>
        <taxon>Deinococcota</taxon>
        <taxon>Deinococci</taxon>
        <taxon>Thermales</taxon>
        <taxon>Thermaceae</taxon>
        <taxon>Thermus</taxon>
    </lineage>
</organism>
<dbReference type="GO" id="GO:0042597">
    <property type="term" value="C:periplasmic space"/>
    <property type="evidence" value="ECO:0007669"/>
    <property type="project" value="UniProtKB-SubCell"/>
</dbReference>
<evidence type="ECO:0000256" key="2">
    <source>
        <dbReference type="ARBA" id="ARBA00004418"/>
    </source>
</evidence>
<dbReference type="NCBIfam" id="TIGR02532">
    <property type="entry name" value="IV_pilin_GFxxxE"/>
    <property type="match status" value="1"/>
</dbReference>
<dbReference type="AlphaFoldDB" id="A0A4V2IUI9"/>
<dbReference type="Pfam" id="PF07963">
    <property type="entry name" value="N_methyl"/>
    <property type="match status" value="1"/>
</dbReference>
<evidence type="ECO:0000256" key="3">
    <source>
        <dbReference type="ARBA" id="ARBA00022481"/>
    </source>
</evidence>
<comment type="subcellular location">
    <subcellularLocation>
        <location evidence="1">Cell outer membrane</location>
        <topology evidence="1">Single-pass membrane protein</topology>
    </subcellularLocation>
    <subcellularLocation>
        <location evidence="2">Periplasm</location>
    </subcellularLocation>
</comment>
<dbReference type="InterPro" id="IPR012902">
    <property type="entry name" value="N_methyl_site"/>
</dbReference>
<keyword evidence="11" id="KW-1185">Reference proteome</keyword>
<evidence type="ECO:0000256" key="8">
    <source>
        <dbReference type="ARBA" id="ARBA00023237"/>
    </source>
</evidence>
<protein>
    <submittedName>
        <fullName evidence="10">Prepilin-type N-terminal cleavage/methylation domain-containing protein</fullName>
    </submittedName>
</protein>
<keyword evidence="8" id="KW-0998">Cell outer membrane</keyword>
<dbReference type="SUPFAM" id="SSF54523">
    <property type="entry name" value="Pili subunits"/>
    <property type="match status" value="1"/>
</dbReference>
<dbReference type="PROSITE" id="PS00409">
    <property type="entry name" value="PROKAR_NTER_METHYL"/>
    <property type="match status" value="1"/>
</dbReference>
<evidence type="ECO:0000256" key="7">
    <source>
        <dbReference type="ARBA" id="ARBA00023136"/>
    </source>
</evidence>
<keyword evidence="5" id="KW-0574">Periplasm</keyword>
<dbReference type="InterPro" id="IPR045584">
    <property type="entry name" value="Pilin-like"/>
</dbReference>
<evidence type="ECO:0000256" key="6">
    <source>
        <dbReference type="ARBA" id="ARBA00022989"/>
    </source>
</evidence>
<sequence length="124" mass="13161">MRNAKGFTLIELLIVIAIIAILAAVLIPNLIGARRRAFDAAALQCARTIALVAEGSRIENAQTGSYQFDSSSVGVFDPKSCQDVNVVSGAYPASAAETFTIQIRHKQGFKTFTITGDSTGVTIK</sequence>
<evidence type="ECO:0000313" key="11">
    <source>
        <dbReference type="Proteomes" id="UP000292858"/>
    </source>
</evidence>
<name>A0A4V2IUI9_9DEIN</name>
<dbReference type="PANTHER" id="PTHR30093">
    <property type="entry name" value="GENERAL SECRETION PATHWAY PROTEIN G"/>
    <property type="match status" value="1"/>
</dbReference>
<evidence type="ECO:0000256" key="5">
    <source>
        <dbReference type="ARBA" id="ARBA00022764"/>
    </source>
</evidence>
<reference evidence="10 11" key="1">
    <citation type="submission" date="2019-02" db="EMBL/GenBank/DDBJ databases">
        <title>Thermus sp. a novel from hot spring.</title>
        <authorList>
            <person name="Zhao Z."/>
        </authorList>
    </citation>
    <scope>NUCLEOTIDE SEQUENCE [LARGE SCALE GENOMIC DNA]</scope>
    <source>
        <strain evidence="10 11">CFH 72773T</strain>
    </source>
</reference>
<comment type="caution">
    <text evidence="10">The sequence shown here is derived from an EMBL/GenBank/DDBJ whole genome shotgun (WGS) entry which is preliminary data.</text>
</comment>
<evidence type="ECO:0000256" key="4">
    <source>
        <dbReference type="ARBA" id="ARBA00022692"/>
    </source>
</evidence>
<dbReference type="EMBL" id="SIJL01000013">
    <property type="protein sequence ID" value="TBH17406.1"/>
    <property type="molecule type" value="Genomic_DNA"/>
</dbReference>
<keyword evidence="4 9" id="KW-0812">Transmembrane</keyword>
<dbReference type="Proteomes" id="UP000292858">
    <property type="component" value="Unassembled WGS sequence"/>
</dbReference>
<keyword evidence="6 9" id="KW-1133">Transmembrane helix</keyword>
<evidence type="ECO:0000256" key="1">
    <source>
        <dbReference type="ARBA" id="ARBA00004203"/>
    </source>
</evidence>
<evidence type="ECO:0000313" key="10">
    <source>
        <dbReference type="EMBL" id="TBH17406.1"/>
    </source>
</evidence>
<proteinExistence type="predicted"/>
<dbReference type="RefSeq" id="WP_130842418.1">
    <property type="nucleotide sequence ID" value="NZ_SIJL01000013.1"/>
</dbReference>